<dbReference type="GO" id="GO:0015018">
    <property type="term" value="F:galactosylgalactosylxylosylprotein 3-beta-glucuronosyltransferase activity"/>
    <property type="evidence" value="ECO:0007669"/>
    <property type="project" value="UniProtKB-UniRule"/>
</dbReference>
<evidence type="ECO:0000256" key="5">
    <source>
        <dbReference type="ARBA" id="ARBA00022692"/>
    </source>
</evidence>
<dbReference type="Pfam" id="PF03360">
    <property type="entry name" value="Glyco_transf_43"/>
    <property type="match status" value="1"/>
</dbReference>
<evidence type="ECO:0000313" key="14">
    <source>
        <dbReference type="EMBL" id="KAL3102339.1"/>
    </source>
</evidence>
<feature type="active site" description="Proton donor/acceptor" evidence="11">
    <location>
        <position position="179"/>
    </location>
</feature>
<evidence type="ECO:0000313" key="15">
    <source>
        <dbReference type="Proteomes" id="UP001620645"/>
    </source>
</evidence>
<keyword evidence="13" id="KW-0479">Metal-binding</keyword>
<comment type="catalytic activity">
    <reaction evidence="10 13">
        <text>3-O-(beta-D-galactosyl-(1-&gt;3)-beta-D-galactosyl-(1-&gt;4)-beta-D-xylosyl)-L-seryl-[protein] + UDP-alpha-D-glucuronate = 3-O-(beta-D-GlcA-(1-&gt;3)-beta-D-Gal-(1-&gt;3)-beta-D-Gal-(1-&gt;4)-beta-D-Xyl)-L-seryl-[protein] + UDP + H(+)</text>
        <dbReference type="Rhea" id="RHEA:24168"/>
        <dbReference type="Rhea" id="RHEA-COMP:12571"/>
        <dbReference type="Rhea" id="RHEA-COMP:12573"/>
        <dbReference type="ChEBI" id="CHEBI:15378"/>
        <dbReference type="ChEBI" id="CHEBI:58052"/>
        <dbReference type="ChEBI" id="CHEBI:58223"/>
        <dbReference type="ChEBI" id="CHEBI:132090"/>
        <dbReference type="ChEBI" id="CHEBI:132093"/>
        <dbReference type="EC" id="2.4.1.135"/>
    </reaction>
</comment>
<dbReference type="GO" id="GO:0000139">
    <property type="term" value="C:Golgi membrane"/>
    <property type="evidence" value="ECO:0007669"/>
    <property type="project" value="UniProtKB-SubCell"/>
</dbReference>
<comment type="subcellular location">
    <subcellularLocation>
        <location evidence="13">Golgi apparatus membrane</location>
        <topology evidence="13">Single-pass type II membrane protein</topology>
    </subcellularLocation>
    <subcellularLocation>
        <location evidence="1">Membrane</location>
        <topology evidence="1">Single-pass type II membrane protein</topology>
    </subcellularLocation>
</comment>
<evidence type="ECO:0000256" key="6">
    <source>
        <dbReference type="ARBA" id="ARBA00022968"/>
    </source>
</evidence>
<comment type="similarity">
    <text evidence="2 13">Belongs to the glycosyltransferase 43 family.</text>
</comment>
<dbReference type="AlphaFoldDB" id="A0ABD2KIR7"/>
<feature type="site" description="Interaction with galactose moiety of substrate glycoprotein" evidence="12">
    <location>
        <position position="126"/>
    </location>
</feature>
<comment type="pathway">
    <text evidence="13">Protein modification; protein glycosylation.</text>
</comment>
<dbReference type="InterPro" id="IPR005027">
    <property type="entry name" value="Glyco_trans_43"/>
</dbReference>
<evidence type="ECO:0000256" key="8">
    <source>
        <dbReference type="ARBA" id="ARBA00023136"/>
    </source>
</evidence>
<protein>
    <recommendedName>
        <fullName evidence="3 13">Galactosylgalactosylxylosylprotein 3-beta-glucuronosyltransferase</fullName>
        <ecNumber evidence="3 13">2.4.1.135</ecNumber>
    </recommendedName>
</protein>
<dbReference type="PANTHER" id="PTHR10896">
    <property type="entry name" value="GALACTOSYLGALACTOSYLXYLOSYLPROTEIN 3-BETA-GLUCURONOSYLTRANSFERASE BETA-1,3-GLUCURONYLTRANSFERASE"/>
    <property type="match status" value="1"/>
</dbReference>
<evidence type="ECO:0000256" key="4">
    <source>
        <dbReference type="ARBA" id="ARBA00022679"/>
    </source>
</evidence>
<comment type="caution">
    <text evidence="14">The sequence shown here is derived from an EMBL/GenBank/DDBJ whole genome shotgun (WGS) entry which is preliminary data.</text>
</comment>
<dbReference type="EC" id="2.4.1.135" evidence="3 13"/>
<gene>
    <name evidence="14" type="ORF">niasHS_003748</name>
</gene>
<evidence type="ECO:0000256" key="12">
    <source>
        <dbReference type="PIRSR" id="PIRSR605027-4"/>
    </source>
</evidence>
<keyword evidence="8" id="KW-0472">Membrane</keyword>
<evidence type="ECO:0000256" key="2">
    <source>
        <dbReference type="ARBA" id="ARBA00007706"/>
    </source>
</evidence>
<dbReference type="GO" id="GO:0046872">
    <property type="term" value="F:metal ion binding"/>
    <property type="evidence" value="ECO:0007669"/>
    <property type="project" value="UniProtKB-KW"/>
</dbReference>
<evidence type="ECO:0000256" key="13">
    <source>
        <dbReference type="RuleBase" id="RU363127"/>
    </source>
</evidence>
<keyword evidence="13" id="KW-0464">Manganese</keyword>
<evidence type="ECO:0000256" key="10">
    <source>
        <dbReference type="ARBA" id="ARBA00047979"/>
    </source>
</evidence>
<evidence type="ECO:0000256" key="1">
    <source>
        <dbReference type="ARBA" id="ARBA00004606"/>
    </source>
</evidence>
<keyword evidence="15" id="KW-1185">Reference proteome</keyword>
<keyword evidence="4 13" id="KW-0808">Transferase</keyword>
<dbReference type="Proteomes" id="UP001620645">
    <property type="component" value="Unassembled WGS sequence"/>
</dbReference>
<evidence type="ECO:0000256" key="7">
    <source>
        <dbReference type="ARBA" id="ARBA00022989"/>
    </source>
</evidence>
<evidence type="ECO:0000256" key="11">
    <source>
        <dbReference type="PIRSR" id="PIRSR605027-1"/>
    </source>
</evidence>
<keyword evidence="5" id="KW-0812">Transmembrane</keyword>
<comment type="cofactor">
    <cofactor evidence="13">
        <name>Mn(2+)</name>
        <dbReference type="ChEBI" id="CHEBI:29035"/>
    </cofactor>
</comment>
<dbReference type="PANTHER" id="PTHR10896:SF30">
    <property type="entry name" value="GALACTOSYLGALACTOSYLXYLOSYLPROTEIN 3-BETA-GLUCURONOSYLTRANSFERASE"/>
    <property type="match status" value="1"/>
</dbReference>
<dbReference type="EMBL" id="JBICCN010000026">
    <property type="protein sequence ID" value="KAL3102339.1"/>
    <property type="molecule type" value="Genomic_DNA"/>
</dbReference>
<evidence type="ECO:0000256" key="9">
    <source>
        <dbReference type="ARBA" id="ARBA00023180"/>
    </source>
</evidence>
<reference evidence="14 15" key="1">
    <citation type="submission" date="2024-10" db="EMBL/GenBank/DDBJ databases">
        <authorList>
            <person name="Kim D."/>
        </authorList>
    </citation>
    <scope>NUCLEOTIDE SEQUENCE [LARGE SCALE GENOMIC DNA]</scope>
    <source>
        <strain evidence="14">Taebaek</strain>
    </source>
</reference>
<accession>A0ABD2KIR7</accession>
<dbReference type="InterPro" id="IPR029044">
    <property type="entry name" value="Nucleotide-diphossugar_trans"/>
</dbReference>
<proteinExistence type="inferred from homology"/>
<keyword evidence="13" id="KW-0333">Golgi apparatus</keyword>
<name>A0ABD2KIR7_HETSC</name>
<keyword evidence="7" id="KW-1133">Transmembrane helix</keyword>
<organism evidence="14 15">
    <name type="scientific">Heterodera schachtii</name>
    <name type="common">Sugarbeet cyst nematode worm</name>
    <name type="synonym">Tylenchus schachtii</name>
    <dbReference type="NCBI Taxonomy" id="97005"/>
    <lineage>
        <taxon>Eukaryota</taxon>
        <taxon>Metazoa</taxon>
        <taxon>Ecdysozoa</taxon>
        <taxon>Nematoda</taxon>
        <taxon>Chromadorea</taxon>
        <taxon>Rhabditida</taxon>
        <taxon>Tylenchina</taxon>
        <taxon>Tylenchomorpha</taxon>
        <taxon>Tylenchoidea</taxon>
        <taxon>Heteroderidae</taxon>
        <taxon>Heteroderinae</taxon>
        <taxon>Heterodera</taxon>
    </lineage>
</organism>
<keyword evidence="9" id="KW-0325">Glycoprotein</keyword>
<dbReference type="SUPFAM" id="SSF53448">
    <property type="entry name" value="Nucleotide-diphospho-sugar transferases"/>
    <property type="match status" value="1"/>
</dbReference>
<sequence>MTRIFRFSQTLMHIADLHWVVIEDANATSDAVQRILVRSGIPFTYFSTTTKPGFPKRGWTHRNVGLDFVRQHYALFPHNGVGPSLRSSVASLCLCNWFFFRSQRYIKKVRTIGIWAVGLAGSAIVEAPHVENGTITKWDVVYAPKRRFAVDMAGFAVNLRLILNKNASFNLGCVRLSPESCFLAQFGIPREKVEPFGWNDEPKEILVWHTKTKNIGTRGESHGYVVEL</sequence>
<dbReference type="Gene3D" id="3.90.550.10">
    <property type="entry name" value="Spore Coat Polysaccharide Biosynthesis Protein SpsA, Chain A"/>
    <property type="match status" value="1"/>
</dbReference>
<evidence type="ECO:0000256" key="3">
    <source>
        <dbReference type="ARBA" id="ARBA00012641"/>
    </source>
</evidence>
<keyword evidence="6 13" id="KW-0735">Signal-anchor</keyword>